<feature type="region of interest" description="Disordered" evidence="1">
    <location>
        <begin position="143"/>
        <end position="189"/>
    </location>
</feature>
<feature type="domain" description="WW" evidence="2">
    <location>
        <begin position="206"/>
        <end position="235"/>
    </location>
</feature>
<dbReference type="CDD" id="cd00201">
    <property type="entry name" value="WW"/>
    <property type="match status" value="2"/>
</dbReference>
<sequence length="237" mass="24599">MGTMASDRAAGAGADTAGDASDGAACESNRADTGASGSGSGSGSRRRIVANVPLVDLSHLGPDSGWRQHVTDDGLVYYSNDETGATTWDRPKCLGQMVLDEDADVVVMVGDAQATVREPSDPEGADGSRAGADVEALLPKAAAASGGAPEVPAAVSRGAEEVAGGAPELATQSARADSHHQTQDDLSHDQQRDLPELFHESYRGRNGWLSTTDEEGYVYYVHEPTGTTQWERPAGFA</sequence>
<keyword evidence="4" id="KW-1185">Reference proteome</keyword>
<feature type="compositionally biased region" description="Basic and acidic residues" evidence="1">
    <location>
        <begin position="176"/>
        <end position="189"/>
    </location>
</feature>
<feature type="domain" description="WW" evidence="2">
    <location>
        <begin position="64"/>
        <end position="93"/>
    </location>
</feature>
<name>A0A5A8BZT9_CAFRO</name>
<dbReference type="PROSITE" id="PS50020">
    <property type="entry name" value="WW_DOMAIN_2"/>
    <property type="match status" value="2"/>
</dbReference>
<dbReference type="InterPro" id="IPR001202">
    <property type="entry name" value="WW_dom"/>
</dbReference>
<proteinExistence type="predicted"/>
<dbReference type="PROSITE" id="PS01159">
    <property type="entry name" value="WW_DOMAIN_1"/>
    <property type="match status" value="2"/>
</dbReference>
<evidence type="ECO:0000256" key="1">
    <source>
        <dbReference type="SAM" id="MobiDB-lite"/>
    </source>
</evidence>
<dbReference type="Gene3D" id="2.20.70.10">
    <property type="match status" value="2"/>
</dbReference>
<feature type="compositionally biased region" description="Low complexity" evidence="1">
    <location>
        <begin position="1"/>
        <end position="25"/>
    </location>
</feature>
<protein>
    <recommendedName>
        <fullName evidence="2">WW domain-containing protein</fullName>
    </recommendedName>
</protein>
<dbReference type="AlphaFoldDB" id="A0A5A8BZT9"/>
<dbReference type="SMART" id="SM00456">
    <property type="entry name" value="WW"/>
    <property type="match status" value="2"/>
</dbReference>
<comment type="caution">
    <text evidence="3">The sequence shown here is derived from an EMBL/GenBank/DDBJ whole genome shotgun (WGS) entry which is preliminary data.</text>
</comment>
<gene>
    <name evidence="3" type="ORF">FNF29_08168</name>
</gene>
<dbReference type="EMBL" id="VLTN01000094">
    <property type="protein sequence ID" value="KAA0146253.1"/>
    <property type="molecule type" value="Genomic_DNA"/>
</dbReference>
<organism evidence="3 4">
    <name type="scientific">Cafeteria roenbergensis</name>
    <name type="common">Marine flagellate</name>
    <dbReference type="NCBI Taxonomy" id="33653"/>
    <lineage>
        <taxon>Eukaryota</taxon>
        <taxon>Sar</taxon>
        <taxon>Stramenopiles</taxon>
        <taxon>Bigyra</taxon>
        <taxon>Opalozoa</taxon>
        <taxon>Bicosoecida</taxon>
        <taxon>Cafeteriaceae</taxon>
        <taxon>Cafeteria</taxon>
    </lineage>
</organism>
<feature type="region of interest" description="Disordered" evidence="1">
    <location>
        <begin position="1"/>
        <end position="46"/>
    </location>
</feature>
<dbReference type="Proteomes" id="UP000323011">
    <property type="component" value="Unassembled WGS sequence"/>
</dbReference>
<evidence type="ECO:0000313" key="3">
    <source>
        <dbReference type="EMBL" id="KAA0146253.1"/>
    </source>
</evidence>
<evidence type="ECO:0000313" key="4">
    <source>
        <dbReference type="Proteomes" id="UP000323011"/>
    </source>
</evidence>
<dbReference type="Pfam" id="PF00397">
    <property type="entry name" value="WW"/>
    <property type="match status" value="2"/>
</dbReference>
<evidence type="ECO:0000259" key="2">
    <source>
        <dbReference type="PROSITE" id="PS50020"/>
    </source>
</evidence>
<accession>A0A5A8BZT9</accession>
<dbReference type="SUPFAM" id="SSF51045">
    <property type="entry name" value="WW domain"/>
    <property type="match status" value="2"/>
</dbReference>
<reference evidence="3 4" key="1">
    <citation type="submission" date="2019-07" db="EMBL/GenBank/DDBJ databases">
        <title>Genomes of Cafeteria roenbergensis.</title>
        <authorList>
            <person name="Fischer M.G."/>
            <person name="Hackl T."/>
            <person name="Roman M."/>
        </authorList>
    </citation>
    <scope>NUCLEOTIDE SEQUENCE [LARGE SCALE GENOMIC DNA]</scope>
    <source>
        <strain evidence="3 4">BVI</strain>
    </source>
</reference>
<dbReference type="InterPro" id="IPR036020">
    <property type="entry name" value="WW_dom_sf"/>
</dbReference>